<gene>
    <name evidence="1" type="ORF">SAMN04489717_5183</name>
</gene>
<dbReference type="InterPro" id="IPR036746">
    <property type="entry name" value="TT1725-like_sf"/>
</dbReference>
<organism evidence="1 2">
    <name type="scientific">Actinopolymorpha singaporensis</name>
    <dbReference type="NCBI Taxonomy" id="117157"/>
    <lineage>
        <taxon>Bacteria</taxon>
        <taxon>Bacillati</taxon>
        <taxon>Actinomycetota</taxon>
        <taxon>Actinomycetes</taxon>
        <taxon>Propionibacteriales</taxon>
        <taxon>Actinopolymorphaceae</taxon>
        <taxon>Actinopolymorpha</taxon>
    </lineage>
</organism>
<dbReference type="OrthoDB" id="9809023at2"/>
<dbReference type="Proteomes" id="UP000198983">
    <property type="component" value="Chromosome I"/>
</dbReference>
<dbReference type="Pfam" id="PF04456">
    <property type="entry name" value="DUF503"/>
    <property type="match status" value="1"/>
</dbReference>
<dbReference type="InterPro" id="IPR007546">
    <property type="entry name" value="DUF503"/>
</dbReference>
<reference evidence="1 2" key="1">
    <citation type="submission" date="2016-10" db="EMBL/GenBank/DDBJ databases">
        <authorList>
            <person name="de Groot N.N."/>
        </authorList>
    </citation>
    <scope>NUCLEOTIDE SEQUENCE [LARGE SCALE GENOMIC DNA]</scope>
    <source>
        <strain evidence="1 2">DSM 22024</strain>
    </source>
</reference>
<dbReference type="STRING" id="117157.SAMN04489717_5183"/>
<accession>A0A1H1XXK8</accession>
<dbReference type="SUPFAM" id="SSF103007">
    <property type="entry name" value="Hypothetical protein TT1725"/>
    <property type="match status" value="1"/>
</dbReference>
<evidence type="ECO:0008006" key="3">
    <source>
        <dbReference type="Google" id="ProtNLM"/>
    </source>
</evidence>
<evidence type="ECO:0000313" key="2">
    <source>
        <dbReference type="Proteomes" id="UP000198983"/>
    </source>
</evidence>
<name>A0A1H1XXK8_9ACTN</name>
<proteinExistence type="predicted"/>
<dbReference type="EMBL" id="LT629732">
    <property type="protein sequence ID" value="SDT13942.1"/>
    <property type="molecule type" value="Genomic_DNA"/>
</dbReference>
<dbReference type="PANTHER" id="PTHR36441">
    <property type="entry name" value="HYPOTHETICAL CYTOSOLIC PROTEIN"/>
    <property type="match status" value="1"/>
</dbReference>
<dbReference type="AlphaFoldDB" id="A0A1H1XXK8"/>
<sequence length="98" mass="10999">MFTGTLCADLRLGDVRSLKEKRSVVRPIVAEIARRHAVSVAETGHHDLYRRAEIGVAVVSGESVRCRDVLDAVERMLAERPGVELLQVRRQLFSDDDE</sequence>
<keyword evidence="2" id="KW-1185">Reference proteome</keyword>
<evidence type="ECO:0000313" key="1">
    <source>
        <dbReference type="EMBL" id="SDT13942.1"/>
    </source>
</evidence>
<dbReference type="Gene3D" id="3.30.70.1120">
    <property type="entry name" value="TT1725-like"/>
    <property type="match status" value="1"/>
</dbReference>
<protein>
    <recommendedName>
        <fullName evidence="3">DUF503 domain-containing protein</fullName>
    </recommendedName>
</protein>
<dbReference type="PANTHER" id="PTHR36441:SF1">
    <property type="entry name" value="DUF503 DOMAIN-CONTAINING PROTEIN"/>
    <property type="match status" value="1"/>
</dbReference>